<keyword evidence="3" id="KW-1185">Reference proteome</keyword>
<dbReference type="AlphaFoldDB" id="A0A2N9JA99"/>
<dbReference type="RefSeq" id="WP_158680732.1">
    <property type="nucleotide sequence ID" value="NZ_BAAAGO010000016.1"/>
</dbReference>
<accession>A0A2N9JA99</accession>
<protein>
    <submittedName>
        <fullName evidence="2">Transglutaminase-like superfamily protein</fullName>
    </submittedName>
</protein>
<dbReference type="Proteomes" id="UP000238164">
    <property type="component" value="Chromosome 1"/>
</dbReference>
<dbReference type="OrthoDB" id="3629336at2"/>
<dbReference type="EMBL" id="LT985188">
    <property type="protein sequence ID" value="SPD85107.1"/>
    <property type="molecule type" value="Genomic_DNA"/>
</dbReference>
<organism evidence="2 3">
    <name type="scientific">Micropruina glycogenica</name>
    <dbReference type="NCBI Taxonomy" id="75385"/>
    <lineage>
        <taxon>Bacteria</taxon>
        <taxon>Bacillati</taxon>
        <taxon>Actinomycetota</taxon>
        <taxon>Actinomycetes</taxon>
        <taxon>Propionibacteriales</taxon>
        <taxon>Nocardioidaceae</taxon>
        <taxon>Micropruina</taxon>
    </lineage>
</organism>
<name>A0A2N9JA99_9ACTN</name>
<dbReference type="InterPro" id="IPR032708">
    <property type="entry name" value="McjB_C"/>
</dbReference>
<gene>
    <name evidence="2" type="ORF">MPLG2_0071</name>
</gene>
<evidence type="ECO:0000259" key="1">
    <source>
        <dbReference type="Pfam" id="PF13471"/>
    </source>
</evidence>
<dbReference type="Pfam" id="PF13471">
    <property type="entry name" value="Transglut_core3"/>
    <property type="match status" value="1"/>
</dbReference>
<dbReference type="InterPro" id="IPR053521">
    <property type="entry name" value="McjB-like"/>
</dbReference>
<dbReference type="KEGG" id="mgg:MPLG2_0071"/>
<sequence length="133" mass="14056">MLTAAALAIRAEVAIRRHGVAGAARVGGLQLAMDGAAAPVASPTEAGLTDRELEQLDIAWRMLRWGPFNGTCLRRAVVGGYFLRHHEPLLRIGVTKIDGKVAAHAWVEVGAVGLDPDGAAVYRVLVTPEEVQG</sequence>
<proteinExistence type="predicted"/>
<feature type="domain" description="Microcin J25-processing protein McjB C-terminal" evidence="1">
    <location>
        <begin position="26"/>
        <end position="126"/>
    </location>
</feature>
<evidence type="ECO:0000313" key="2">
    <source>
        <dbReference type="EMBL" id="SPD85107.1"/>
    </source>
</evidence>
<evidence type="ECO:0000313" key="3">
    <source>
        <dbReference type="Proteomes" id="UP000238164"/>
    </source>
</evidence>
<dbReference type="NCBIfam" id="NF033537">
    <property type="entry name" value="lasso_biosyn_B2"/>
    <property type="match status" value="1"/>
</dbReference>
<reference evidence="2 3" key="1">
    <citation type="submission" date="2018-02" db="EMBL/GenBank/DDBJ databases">
        <authorList>
            <person name="Cohen D.B."/>
            <person name="Kent A.D."/>
        </authorList>
    </citation>
    <scope>NUCLEOTIDE SEQUENCE [LARGE SCALE GENOMIC DNA]</scope>
    <source>
        <strain evidence="2">1</strain>
    </source>
</reference>